<keyword evidence="1" id="KW-0812">Transmembrane</keyword>
<comment type="caution">
    <text evidence="2">The sequence shown here is derived from an EMBL/GenBank/DDBJ whole genome shotgun (WGS) entry which is preliminary data.</text>
</comment>
<feature type="transmembrane region" description="Helical" evidence="1">
    <location>
        <begin position="21"/>
        <end position="41"/>
    </location>
</feature>
<dbReference type="AlphaFoldDB" id="A0A3D8TPV3"/>
<organism evidence="2 3">
    <name type="scientific">Listeria kieliensis</name>
    <dbReference type="NCBI Taxonomy" id="1621700"/>
    <lineage>
        <taxon>Bacteria</taxon>
        <taxon>Bacillati</taxon>
        <taxon>Bacillota</taxon>
        <taxon>Bacilli</taxon>
        <taxon>Bacillales</taxon>
        <taxon>Listeriaceae</taxon>
        <taxon>Listeria</taxon>
    </lineage>
</organism>
<name>A0A3D8TPV3_9LIST</name>
<dbReference type="Pfam" id="PF11667">
    <property type="entry name" value="DUF3267"/>
    <property type="match status" value="1"/>
</dbReference>
<dbReference type="InterPro" id="IPR021683">
    <property type="entry name" value="DUF3267"/>
</dbReference>
<gene>
    <name evidence="2" type="ORF">UR08_07015</name>
</gene>
<accession>A0A3D8TPV3</accession>
<proteinExistence type="predicted"/>
<reference evidence="3" key="1">
    <citation type="submission" date="2015-04" db="EMBL/GenBank/DDBJ databases">
        <authorList>
            <person name="Schardt J."/>
            <person name="Mueller-Herbst S."/>
            <person name="Scherer S."/>
            <person name="Huptas C."/>
        </authorList>
    </citation>
    <scope>NUCLEOTIDE SEQUENCE [LARGE SCALE GENOMIC DNA]</scope>
    <source>
        <strain evidence="3">Kiel-L1</strain>
    </source>
</reference>
<evidence type="ECO:0000313" key="3">
    <source>
        <dbReference type="Proteomes" id="UP000257055"/>
    </source>
</evidence>
<sequence>MKLKKEINLINDKKFIKRLNWMALGITVAFIVIFQLLSMIASPKLSRFWDFHFSVVFLITVLFLFLSLLIHEGIHGLFFKLFSETGSKVIVGYKNGLLYASSPNSFYSRNQFIWISIAPFFFITSILTILFFLGWLPQEVYVILATVHGSGCVGDFYWCYLLIKEPKTVKVEDTEVGFRIYES</sequence>
<evidence type="ECO:0000313" key="2">
    <source>
        <dbReference type="EMBL" id="RDX00727.1"/>
    </source>
</evidence>
<protein>
    <submittedName>
        <fullName evidence="2">Uncharacterized protein</fullName>
    </submittedName>
</protein>
<dbReference type="EMBL" id="LARY01000002">
    <property type="protein sequence ID" value="RDX00727.1"/>
    <property type="molecule type" value="Genomic_DNA"/>
</dbReference>
<dbReference type="RefSeq" id="WP_115752968.1">
    <property type="nucleotide sequence ID" value="NZ_LARY01000002.1"/>
</dbReference>
<feature type="transmembrane region" description="Helical" evidence="1">
    <location>
        <begin position="112"/>
        <end position="135"/>
    </location>
</feature>
<feature type="transmembrane region" description="Helical" evidence="1">
    <location>
        <begin position="141"/>
        <end position="163"/>
    </location>
</feature>
<feature type="transmembrane region" description="Helical" evidence="1">
    <location>
        <begin position="53"/>
        <end position="70"/>
    </location>
</feature>
<dbReference type="Proteomes" id="UP000257055">
    <property type="component" value="Unassembled WGS sequence"/>
</dbReference>
<keyword evidence="1" id="KW-1133">Transmembrane helix</keyword>
<keyword evidence="3" id="KW-1185">Reference proteome</keyword>
<keyword evidence="1" id="KW-0472">Membrane</keyword>
<evidence type="ECO:0000256" key="1">
    <source>
        <dbReference type="SAM" id="Phobius"/>
    </source>
</evidence>